<organism evidence="1 2">
    <name type="scientific">Russula earlei</name>
    <dbReference type="NCBI Taxonomy" id="71964"/>
    <lineage>
        <taxon>Eukaryota</taxon>
        <taxon>Fungi</taxon>
        <taxon>Dikarya</taxon>
        <taxon>Basidiomycota</taxon>
        <taxon>Agaricomycotina</taxon>
        <taxon>Agaricomycetes</taxon>
        <taxon>Russulales</taxon>
        <taxon>Russulaceae</taxon>
        <taxon>Russula</taxon>
    </lineage>
</organism>
<sequence>MVTTLLVQALGVLVKLESVDSAVNLEEMIILCRELLACDDSDMCLTVAISEFAGAVSGLRQLEKRPSDQVIEFLRDANVRLPDSHRVSFGLSYALFIRFNLTYSTGDYDDATAILNKIISSQSPADGPDPYIPRAFCLLLMFANSRYSLHGNPEDLEAALSRCRLFQPKLSVGDPLHLHLAKMTDMFERGRFDIFGVANDSRHMHSRIPEPVKMPSFSDLASSLATSKTVKSQSTAIKYCRLLLASIPLTDHVAHIAASKLGDLLRLWFRCTGNIEHLNASITVRRTALKMPGTEWGRYFTLRHLITSLNSRLGLTGDRRDLDEIMQLFPITVTETYSNVAGRFEVACVWASTARVSGHPSTSTAYENAFSLMQESLTFAPTLETQHFRLVAMRDHYEKLPLDYASYLIEKGQLERAIETLERGRGLLWSEMRAFRTAVDQLGAVDSSLAERFAAVNRDLEALTKSGPPDVWSDDGRPEGDDAMDPFGHLITNQRRLLEERDGLISQIQDIPGYENFTTAPPFRTLRSAAVHGPVVIINHCHWRSDIIILLHDSPPSLIPTSHSFYDRAKALRDRLFVARREGLDLVEYENALSSVLQNLYDLVGRPVIKRLQELGVPEQSRIWWCPTSVFCSLPLHAMGPIRTEDQFKLHFSDLYIPSYTPALSTLIESHNPNSRSHETPSILLVAQPDGSMPGARQEISHIRRLDTKKATPSTVLKALQDHRFAHFSCHGILEPGKPFDASFKLYQGERLTLLNIVRSRLPSAEFAFLSACHTAEVTTESIADEALHLSAAVQYCGFRSVVGTMWAMADVDGHALAREFYAAVFSDRREGIPHYERTAEALRDAVKELRRKKKVRYEFDLELGATACAWWASNTWKV</sequence>
<accession>A0ACC0U7A0</accession>
<protein>
    <submittedName>
        <fullName evidence="1">CHAT domain-containing protein</fullName>
    </submittedName>
</protein>
<comment type="caution">
    <text evidence="1">The sequence shown here is derived from an EMBL/GenBank/DDBJ whole genome shotgun (WGS) entry which is preliminary data.</text>
</comment>
<keyword evidence="2" id="KW-1185">Reference proteome</keyword>
<evidence type="ECO:0000313" key="2">
    <source>
        <dbReference type="Proteomes" id="UP001207468"/>
    </source>
</evidence>
<dbReference type="Proteomes" id="UP001207468">
    <property type="component" value="Unassembled WGS sequence"/>
</dbReference>
<evidence type="ECO:0000313" key="1">
    <source>
        <dbReference type="EMBL" id="KAI9507225.1"/>
    </source>
</evidence>
<proteinExistence type="predicted"/>
<gene>
    <name evidence="1" type="ORF">F5148DRAFT_1207095</name>
</gene>
<name>A0ACC0U7A0_9AGAM</name>
<dbReference type="EMBL" id="JAGFNK010000135">
    <property type="protein sequence ID" value="KAI9507225.1"/>
    <property type="molecule type" value="Genomic_DNA"/>
</dbReference>
<reference evidence="1" key="1">
    <citation type="submission" date="2021-03" db="EMBL/GenBank/DDBJ databases">
        <title>Evolutionary priming and transition to the ectomycorrhizal habit in an iconic lineage of mushroom-forming fungi: is preadaptation a requirement?</title>
        <authorList>
            <consortium name="DOE Joint Genome Institute"/>
            <person name="Looney B.P."/>
            <person name="Miyauchi S."/>
            <person name="Morin E."/>
            <person name="Drula E."/>
            <person name="Courty P.E."/>
            <person name="Chicoki N."/>
            <person name="Fauchery L."/>
            <person name="Kohler A."/>
            <person name="Kuo A."/>
            <person name="LaButti K."/>
            <person name="Pangilinan J."/>
            <person name="Lipzen A."/>
            <person name="Riley R."/>
            <person name="Andreopoulos W."/>
            <person name="He G."/>
            <person name="Johnson J."/>
            <person name="Barry K.W."/>
            <person name="Grigoriev I.V."/>
            <person name="Nagy L."/>
            <person name="Hibbett D."/>
            <person name="Henrissat B."/>
            <person name="Matheny P.B."/>
            <person name="Labbe J."/>
            <person name="Martin A.F."/>
        </authorList>
    </citation>
    <scope>NUCLEOTIDE SEQUENCE</scope>
    <source>
        <strain evidence="1">BPL698</strain>
    </source>
</reference>